<dbReference type="RefSeq" id="WP_175023900.1">
    <property type="nucleotide sequence ID" value="NZ_CABVQC010000029.1"/>
</dbReference>
<name>A0A6P2MY15_9BURK</name>
<reference evidence="1 2" key="1">
    <citation type="submission" date="2019-09" db="EMBL/GenBank/DDBJ databases">
        <authorList>
            <person name="Depoorter E."/>
        </authorList>
    </citation>
    <scope>NUCLEOTIDE SEQUENCE [LARGE SCALE GENOMIC DNA]</scope>
    <source>
        <strain evidence="1">LMG 13014</strain>
    </source>
</reference>
<dbReference type="Pfam" id="PF12294">
    <property type="entry name" value="DUF3626"/>
    <property type="match status" value="2"/>
</dbReference>
<evidence type="ECO:0008006" key="3">
    <source>
        <dbReference type="Google" id="ProtNLM"/>
    </source>
</evidence>
<dbReference type="AlphaFoldDB" id="A0A6P2MY15"/>
<organism evidence="1 2">
    <name type="scientific">Burkholderia aenigmatica</name>
    <dbReference type="NCBI Taxonomy" id="2015348"/>
    <lineage>
        <taxon>Bacteria</taxon>
        <taxon>Pseudomonadati</taxon>
        <taxon>Pseudomonadota</taxon>
        <taxon>Betaproteobacteria</taxon>
        <taxon>Burkholderiales</taxon>
        <taxon>Burkholderiaceae</taxon>
        <taxon>Burkholderia</taxon>
        <taxon>Burkholderia cepacia complex</taxon>
    </lineage>
</organism>
<sequence length="284" mass="31648">MDPSVARALAHIRQAWPPGRPSGAWPVTLNFHPDTQVDGVGTLERIVRDGLYRSQFETATSNGGLTAHPGGARWLWESRMFGQAYDAADPVWRPKYGALNHCRDPAGGSRRFGSCHLRLRSHVLERTTFCYPDSYYEPRHFAIRDGTPLVALATENRDGFDPQLDNYIEAHVHGVVSLADDVEAIVLDPSYRDTPVEAIARRSGCRVEWHDGFRLSLARLEACRQFRGDAAADAIARIGVDRVVTPATLDRARDGLLDYQTAKWVWHCVARFGQDEPGSETAGR</sequence>
<dbReference type="EMBL" id="CABVQC010000029">
    <property type="protein sequence ID" value="VWB90714.1"/>
    <property type="molecule type" value="Genomic_DNA"/>
</dbReference>
<gene>
    <name evidence="1" type="ORF">BLA13014_04208</name>
</gene>
<proteinExistence type="predicted"/>
<dbReference type="InterPro" id="IPR022074">
    <property type="entry name" value="DUF3626"/>
</dbReference>
<dbReference type="Proteomes" id="UP000494261">
    <property type="component" value="Unassembled WGS sequence"/>
</dbReference>
<protein>
    <recommendedName>
        <fullName evidence="3">DUF3626 domain-containing protein</fullName>
    </recommendedName>
</protein>
<evidence type="ECO:0000313" key="2">
    <source>
        <dbReference type="Proteomes" id="UP000494261"/>
    </source>
</evidence>
<accession>A0A6P2MY15</accession>
<evidence type="ECO:0000313" key="1">
    <source>
        <dbReference type="EMBL" id="VWB90714.1"/>
    </source>
</evidence>